<feature type="non-terminal residue" evidence="1">
    <location>
        <position position="218"/>
    </location>
</feature>
<evidence type="ECO:0000313" key="1">
    <source>
        <dbReference type="EMBL" id="KAH7228529.1"/>
    </source>
</evidence>
<dbReference type="Proteomes" id="UP000720189">
    <property type="component" value="Unassembled WGS sequence"/>
</dbReference>
<organism evidence="1 2">
    <name type="scientific">Fusarium redolens</name>
    <dbReference type="NCBI Taxonomy" id="48865"/>
    <lineage>
        <taxon>Eukaryota</taxon>
        <taxon>Fungi</taxon>
        <taxon>Dikarya</taxon>
        <taxon>Ascomycota</taxon>
        <taxon>Pezizomycotina</taxon>
        <taxon>Sordariomycetes</taxon>
        <taxon>Hypocreomycetidae</taxon>
        <taxon>Hypocreales</taxon>
        <taxon>Nectriaceae</taxon>
        <taxon>Fusarium</taxon>
        <taxon>Fusarium redolens species complex</taxon>
    </lineage>
</organism>
<gene>
    <name evidence="1" type="ORF">BKA55DRAFT_526600</name>
</gene>
<protein>
    <submittedName>
        <fullName evidence="1">Uncharacterized protein</fullName>
    </submittedName>
</protein>
<dbReference type="AlphaFoldDB" id="A0A9P9G214"/>
<name>A0A9P9G214_FUSRE</name>
<reference evidence="1" key="1">
    <citation type="journal article" date="2021" name="Nat. Commun.">
        <title>Genetic determinants of endophytism in the Arabidopsis root mycobiome.</title>
        <authorList>
            <person name="Mesny F."/>
            <person name="Miyauchi S."/>
            <person name="Thiergart T."/>
            <person name="Pickel B."/>
            <person name="Atanasova L."/>
            <person name="Karlsson M."/>
            <person name="Huettel B."/>
            <person name="Barry K.W."/>
            <person name="Haridas S."/>
            <person name="Chen C."/>
            <person name="Bauer D."/>
            <person name="Andreopoulos W."/>
            <person name="Pangilinan J."/>
            <person name="LaButti K."/>
            <person name="Riley R."/>
            <person name="Lipzen A."/>
            <person name="Clum A."/>
            <person name="Drula E."/>
            <person name="Henrissat B."/>
            <person name="Kohler A."/>
            <person name="Grigoriev I.V."/>
            <person name="Martin F.M."/>
            <person name="Hacquard S."/>
        </authorList>
    </citation>
    <scope>NUCLEOTIDE SEQUENCE</scope>
    <source>
        <strain evidence="1">MPI-CAGE-AT-0023</strain>
    </source>
</reference>
<dbReference type="GeneID" id="70218811"/>
<evidence type="ECO:0000313" key="2">
    <source>
        <dbReference type="Proteomes" id="UP000720189"/>
    </source>
</evidence>
<keyword evidence="2" id="KW-1185">Reference proteome</keyword>
<comment type="caution">
    <text evidence="1">The sequence shown here is derived from an EMBL/GenBank/DDBJ whole genome shotgun (WGS) entry which is preliminary data.</text>
</comment>
<proteinExistence type="predicted"/>
<accession>A0A9P9G214</accession>
<dbReference type="RefSeq" id="XP_046042766.1">
    <property type="nucleotide sequence ID" value="XM_046188857.1"/>
</dbReference>
<dbReference type="EMBL" id="JAGMUX010000024">
    <property type="protein sequence ID" value="KAH7228529.1"/>
    <property type="molecule type" value="Genomic_DNA"/>
</dbReference>
<sequence length="218" mass="24939">ILLLAASHTDIIGSKRWIHIYRPHACSIVYRSSSASHFSHGKPPKIRVAMNGRTILTIWGLFFKSHAWLEKVCKAGNPPVLIGSVLNHISQDSVDPKQRGHLALICEGNTYPALFEECLQPHLMHIHGKDYRGDIGFQICREHSSLFVYDHSQSCYKYAKDYEPIYEKYKNDIEKREDAILFTIAGYKSRGLFLRPTTIRRLKGYLALLTINGSLSRR</sequence>